<reference evidence="7" key="2">
    <citation type="submission" date="2010-05" db="EMBL/GenBank/DDBJ databases">
        <title>The Genome Sequence of Magnaporthe poae strain ATCC 64411.</title>
        <authorList>
            <consortium name="The Broad Institute Genome Sequencing Platform"/>
            <consortium name="Broad Institute Genome Sequencing Center for Infectious Disease"/>
            <person name="Ma L.-J."/>
            <person name="Dead R."/>
            <person name="Young S."/>
            <person name="Zeng Q."/>
            <person name="Koehrsen M."/>
            <person name="Alvarado L."/>
            <person name="Berlin A."/>
            <person name="Chapman S.B."/>
            <person name="Chen Z."/>
            <person name="Freedman E."/>
            <person name="Gellesch M."/>
            <person name="Goldberg J."/>
            <person name="Griggs A."/>
            <person name="Gujja S."/>
            <person name="Heilman E.R."/>
            <person name="Heiman D."/>
            <person name="Hepburn T."/>
            <person name="Howarth C."/>
            <person name="Jen D."/>
            <person name="Larson L."/>
            <person name="Mehta T."/>
            <person name="Neiman D."/>
            <person name="Pearson M."/>
            <person name="Roberts A."/>
            <person name="Saif S."/>
            <person name="Shea T."/>
            <person name="Shenoy N."/>
            <person name="Sisk P."/>
            <person name="Stolte C."/>
            <person name="Sykes S."/>
            <person name="Walk T."/>
            <person name="White J."/>
            <person name="Yandava C."/>
            <person name="Haas B."/>
            <person name="Nusbaum C."/>
            <person name="Birren B."/>
        </authorList>
    </citation>
    <scope>NUCLEOTIDE SEQUENCE</scope>
    <source>
        <strain evidence="7">ATCC 64411</strain>
    </source>
</reference>
<evidence type="ECO:0000256" key="2">
    <source>
        <dbReference type="ARBA" id="ARBA00022692"/>
    </source>
</evidence>
<dbReference type="VEuPathDB" id="FungiDB:MAPG_10767"/>
<dbReference type="EMBL" id="GL876978">
    <property type="protein sequence ID" value="KLU91818.1"/>
    <property type="molecule type" value="Genomic_DNA"/>
</dbReference>
<feature type="compositionally biased region" description="Basic and acidic residues" evidence="5">
    <location>
        <begin position="529"/>
        <end position="540"/>
    </location>
</feature>
<dbReference type="Proteomes" id="UP000011715">
    <property type="component" value="Unassembled WGS sequence"/>
</dbReference>
<comment type="subcellular location">
    <subcellularLocation>
        <location evidence="1">Membrane</location>
        <topology evidence="1">Multi-pass membrane protein</topology>
    </subcellularLocation>
</comment>
<evidence type="ECO:0000256" key="4">
    <source>
        <dbReference type="ARBA" id="ARBA00023136"/>
    </source>
</evidence>
<evidence type="ECO:0000256" key="1">
    <source>
        <dbReference type="ARBA" id="ARBA00004141"/>
    </source>
</evidence>
<reference evidence="7" key="3">
    <citation type="submission" date="2011-03" db="EMBL/GenBank/DDBJ databases">
        <title>Annotation of Magnaporthe poae ATCC 64411.</title>
        <authorList>
            <person name="Ma L.-J."/>
            <person name="Dead R."/>
            <person name="Young S.K."/>
            <person name="Zeng Q."/>
            <person name="Gargeya S."/>
            <person name="Fitzgerald M."/>
            <person name="Haas B."/>
            <person name="Abouelleil A."/>
            <person name="Alvarado L."/>
            <person name="Arachchi H.M."/>
            <person name="Berlin A."/>
            <person name="Brown A."/>
            <person name="Chapman S.B."/>
            <person name="Chen Z."/>
            <person name="Dunbar C."/>
            <person name="Freedman E."/>
            <person name="Gearin G."/>
            <person name="Gellesch M."/>
            <person name="Goldberg J."/>
            <person name="Griggs A."/>
            <person name="Gujja S."/>
            <person name="Heiman D."/>
            <person name="Howarth C."/>
            <person name="Larson L."/>
            <person name="Lui A."/>
            <person name="MacDonald P.J.P."/>
            <person name="Mehta T."/>
            <person name="Montmayeur A."/>
            <person name="Murphy C."/>
            <person name="Neiman D."/>
            <person name="Pearson M."/>
            <person name="Priest M."/>
            <person name="Roberts A."/>
            <person name="Saif S."/>
            <person name="Shea T."/>
            <person name="Shenoy N."/>
            <person name="Sisk P."/>
            <person name="Stolte C."/>
            <person name="Sykes S."/>
            <person name="Yandava C."/>
            <person name="Wortman J."/>
            <person name="Nusbaum C."/>
            <person name="Birren B."/>
        </authorList>
    </citation>
    <scope>NUCLEOTIDE SEQUENCE</scope>
    <source>
        <strain evidence="7">ATCC 64411</strain>
    </source>
</reference>
<feature type="compositionally biased region" description="Polar residues" evidence="5">
    <location>
        <begin position="264"/>
        <end position="275"/>
    </location>
</feature>
<dbReference type="AlphaFoldDB" id="A0A0C4EDG8"/>
<feature type="compositionally biased region" description="Basic and acidic residues" evidence="5">
    <location>
        <begin position="239"/>
        <end position="261"/>
    </location>
</feature>
<dbReference type="GO" id="GO:0005886">
    <property type="term" value="C:plasma membrane"/>
    <property type="evidence" value="ECO:0007669"/>
    <property type="project" value="InterPro"/>
</dbReference>
<feature type="transmembrane region" description="Helical" evidence="6">
    <location>
        <begin position="86"/>
        <end position="109"/>
    </location>
</feature>
<dbReference type="EMBL" id="ADBL01002662">
    <property type="status" value="NOT_ANNOTATED_CDS"/>
    <property type="molecule type" value="Genomic_DNA"/>
</dbReference>
<dbReference type="GO" id="GO:0035838">
    <property type="term" value="C:growing cell tip"/>
    <property type="evidence" value="ECO:0007669"/>
    <property type="project" value="TreeGrafter"/>
</dbReference>
<keyword evidence="4 6" id="KW-0472">Membrane</keyword>
<feature type="compositionally biased region" description="Polar residues" evidence="5">
    <location>
        <begin position="285"/>
        <end position="307"/>
    </location>
</feature>
<dbReference type="GO" id="GO:0032153">
    <property type="term" value="C:cell division site"/>
    <property type="evidence" value="ECO:0007669"/>
    <property type="project" value="TreeGrafter"/>
</dbReference>
<evidence type="ECO:0000256" key="5">
    <source>
        <dbReference type="SAM" id="MobiDB-lite"/>
    </source>
</evidence>
<keyword evidence="2 6" id="KW-0812">Transmembrane</keyword>
<dbReference type="OMA" id="VFGYCKG"/>
<dbReference type="eggNOG" id="ENOG502S1J0">
    <property type="taxonomic scope" value="Eukaryota"/>
</dbReference>
<dbReference type="InterPro" id="IPR051380">
    <property type="entry name" value="pH-response_reg_palI/RIM9"/>
</dbReference>
<reference evidence="8" key="4">
    <citation type="journal article" date="2015" name="G3 (Bethesda)">
        <title>Genome sequences of three phytopathogenic species of the Magnaporthaceae family of fungi.</title>
        <authorList>
            <person name="Okagaki L.H."/>
            <person name="Nunes C.C."/>
            <person name="Sailsbery J."/>
            <person name="Clay B."/>
            <person name="Brown D."/>
            <person name="John T."/>
            <person name="Oh Y."/>
            <person name="Young N."/>
            <person name="Fitzgerald M."/>
            <person name="Haas B.J."/>
            <person name="Zeng Q."/>
            <person name="Young S."/>
            <person name="Adiconis X."/>
            <person name="Fan L."/>
            <person name="Levin J.Z."/>
            <person name="Mitchell T.K."/>
            <person name="Okubara P.A."/>
            <person name="Farman M.L."/>
            <person name="Kohn L.M."/>
            <person name="Birren B."/>
            <person name="Ma L.-J."/>
            <person name="Dean R.A."/>
        </authorList>
    </citation>
    <scope>NUCLEOTIDE SEQUENCE</scope>
    <source>
        <strain evidence="8">ATCC 64411 / 73-15</strain>
    </source>
</reference>
<evidence type="ECO:0000313" key="8">
    <source>
        <dbReference type="EnsemblFungi" id="MAPG_10767T0"/>
    </source>
</evidence>
<feature type="compositionally biased region" description="Polar residues" evidence="5">
    <location>
        <begin position="679"/>
        <end position="691"/>
    </location>
</feature>
<evidence type="ECO:0000256" key="3">
    <source>
        <dbReference type="ARBA" id="ARBA00022989"/>
    </source>
</evidence>
<dbReference type="PANTHER" id="PTHR28013:SF3">
    <property type="entry name" value="PROTEIN DCV1-RELATED"/>
    <property type="match status" value="1"/>
</dbReference>
<gene>
    <name evidence="7" type="ORF">MAPG_10767</name>
</gene>
<evidence type="ECO:0000313" key="7">
    <source>
        <dbReference type="EMBL" id="KLU91818.1"/>
    </source>
</evidence>
<dbReference type="InterPro" id="IPR009571">
    <property type="entry name" value="SUR7/Rim9-like_fungi"/>
</dbReference>
<feature type="region of interest" description="Disordered" evidence="5">
    <location>
        <begin position="639"/>
        <end position="761"/>
    </location>
</feature>
<keyword evidence="3 6" id="KW-1133">Transmembrane helix</keyword>
<feature type="region of interest" description="Disordered" evidence="5">
    <location>
        <begin position="476"/>
        <end position="540"/>
    </location>
</feature>
<feature type="compositionally biased region" description="Low complexity" evidence="5">
    <location>
        <begin position="443"/>
        <end position="459"/>
    </location>
</feature>
<evidence type="ECO:0000256" key="6">
    <source>
        <dbReference type="SAM" id="Phobius"/>
    </source>
</evidence>
<proteinExistence type="predicted"/>
<dbReference type="EnsemblFungi" id="MAPG_10767T0">
    <property type="protein sequence ID" value="MAPG_10767T0"/>
    <property type="gene ID" value="MAPG_10767"/>
</dbReference>
<evidence type="ECO:0000313" key="9">
    <source>
        <dbReference type="Proteomes" id="UP000011715"/>
    </source>
</evidence>
<dbReference type="Pfam" id="PF06687">
    <property type="entry name" value="SUR7"/>
    <property type="match status" value="1"/>
</dbReference>
<dbReference type="STRING" id="644358.A0A0C4EDG8"/>
<feature type="region of interest" description="Disordered" evidence="5">
    <location>
        <begin position="578"/>
        <end position="626"/>
    </location>
</feature>
<dbReference type="OrthoDB" id="2354757at2759"/>
<feature type="compositionally biased region" description="Gly residues" evidence="5">
    <location>
        <begin position="331"/>
        <end position="394"/>
    </location>
</feature>
<feature type="compositionally biased region" description="Low complexity" evidence="5">
    <location>
        <begin position="602"/>
        <end position="620"/>
    </location>
</feature>
<feature type="transmembrane region" description="Helical" evidence="6">
    <location>
        <begin position="153"/>
        <end position="175"/>
    </location>
</feature>
<feature type="compositionally biased region" description="Polar residues" evidence="5">
    <location>
        <begin position="199"/>
        <end position="228"/>
    </location>
</feature>
<reference evidence="8" key="5">
    <citation type="submission" date="2015-06" db="UniProtKB">
        <authorList>
            <consortium name="EnsemblFungi"/>
        </authorList>
    </citation>
    <scope>IDENTIFICATION</scope>
    <source>
        <strain evidence="8">ATCC 64411</strain>
    </source>
</reference>
<feature type="transmembrane region" description="Helical" evidence="6">
    <location>
        <begin position="121"/>
        <end position="147"/>
    </location>
</feature>
<dbReference type="PANTHER" id="PTHR28013">
    <property type="entry name" value="PROTEIN DCV1-RELATED"/>
    <property type="match status" value="1"/>
</dbReference>
<feature type="region of interest" description="Disordered" evidence="5">
    <location>
        <begin position="194"/>
        <end position="459"/>
    </location>
</feature>
<sequence>MLRPATPLSVLLAAAFGLLVISVVSTPIIKAIPLGEYVGVTFGVFGWCKGSQCSPVEIGYDDGLSKVLAESDNSTFDLPAPARRTLSTILVIHPVAALITLVMLGMSLAAHSHSASHSARYLLIVFIVGIIDTVICLLAFLIDVLLFVPHLAWGSYLVLAATILVMLSGLVSCAMRRTLVSRKARKRRIEENAEMSGENFYNRQAQMPAPVTNTPSSPDMNQQQQQPTVPVLSGANGSGDDRLPGFATFEKKDDHSSDERVPLTSVSPPNRSPNGLPNDMMSGDGQYNNTPSRTLSNGQHQRDQYGSQMDGAGDGYVLRSGPSFERMNSRGRGGPPGGYRGRGGYGPPGGRGGYGGYAPGGGRGGYGPPGRGGYGPPSNGRGGYGPPQRGGGYGPPMRGRPPPPGYYADHRGPPPQDNYNGPYGAGPRGMSPGPPSAPGGYGANSSANVANNSANIANNPSANVSAAYTAYGYDGADDLPRAESPPPLPGVDDMVNHSPNVSPGTSVGRPDQAGAPLQTPSGNMGGHGGNHDGRQLRDSDADIAGMVGLQQGIAPLPRHNTVISATSAYSADGYVPPRAGWNDAGGSATPRVPSPLHVARQNSPGAAPGPNSGPPGHASADGGAYYEDIDPRFAHSAGTTVVAAQPGRPTPPPIQVHNGAVGLDDIPPGQRSPAESERSNFTSVSQRSINPRWNPPPPTLMPGYGAGPTPQRRPGLQPSRSDMMLHTNPDFALPTIGARARGANPLPHLNRRGGAYPAARI</sequence>
<protein>
    <submittedName>
        <fullName evidence="7">pH-response regulator protein palI/RIM9</fullName>
    </submittedName>
</protein>
<accession>A0A0C4EDG8</accession>
<organism evidence="8 9">
    <name type="scientific">Magnaporthiopsis poae (strain ATCC 64411 / 73-15)</name>
    <name type="common">Kentucky bluegrass fungus</name>
    <name type="synonym">Magnaporthe poae</name>
    <dbReference type="NCBI Taxonomy" id="644358"/>
    <lineage>
        <taxon>Eukaryota</taxon>
        <taxon>Fungi</taxon>
        <taxon>Dikarya</taxon>
        <taxon>Ascomycota</taxon>
        <taxon>Pezizomycotina</taxon>
        <taxon>Sordariomycetes</taxon>
        <taxon>Sordariomycetidae</taxon>
        <taxon>Magnaporthales</taxon>
        <taxon>Magnaporthaceae</taxon>
        <taxon>Magnaporthiopsis</taxon>
    </lineage>
</organism>
<reference evidence="9" key="1">
    <citation type="submission" date="2010-05" db="EMBL/GenBank/DDBJ databases">
        <title>The genome sequence of Magnaporthe poae strain ATCC 64411.</title>
        <authorList>
            <person name="Ma L.-J."/>
            <person name="Dead R."/>
            <person name="Young S."/>
            <person name="Zeng Q."/>
            <person name="Koehrsen M."/>
            <person name="Alvarado L."/>
            <person name="Berlin A."/>
            <person name="Chapman S.B."/>
            <person name="Chen Z."/>
            <person name="Freedman E."/>
            <person name="Gellesch M."/>
            <person name="Goldberg J."/>
            <person name="Griggs A."/>
            <person name="Gujja S."/>
            <person name="Heilman E.R."/>
            <person name="Heiman D."/>
            <person name="Hepburn T."/>
            <person name="Howarth C."/>
            <person name="Jen D."/>
            <person name="Larson L."/>
            <person name="Mehta T."/>
            <person name="Neiman D."/>
            <person name="Pearson M."/>
            <person name="Roberts A."/>
            <person name="Saif S."/>
            <person name="Shea T."/>
            <person name="Shenoy N."/>
            <person name="Sisk P."/>
            <person name="Stolte C."/>
            <person name="Sykes S."/>
            <person name="Walk T."/>
            <person name="White J."/>
            <person name="Yandava C."/>
            <person name="Haas B."/>
            <person name="Nusbaum C."/>
            <person name="Birren B."/>
        </authorList>
    </citation>
    <scope>NUCLEOTIDE SEQUENCE [LARGE SCALE GENOMIC DNA]</scope>
    <source>
        <strain evidence="9">ATCC 64411 / 73-15</strain>
    </source>
</reference>
<name>A0A0C4EDG8_MAGP6</name>
<keyword evidence="9" id="KW-1185">Reference proteome</keyword>